<dbReference type="InterPro" id="IPR038718">
    <property type="entry name" value="SNF2-like_sf"/>
</dbReference>
<evidence type="ECO:0000256" key="1">
    <source>
        <dbReference type="ARBA" id="ARBA00004123"/>
    </source>
</evidence>
<evidence type="ECO:0000256" key="2">
    <source>
        <dbReference type="ARBA" id="ARBA00007494"/>
    </source>
</evidence>
<evidence type="ECO:0000259" key="14">
    <source>
        <dbReference type="PROSITE" id="PS51192"/>
    </source>
</evidence>
<dbReference type="Pfam" id="PF25376">
    <property type="entry name" value="Pre-PUA_NSUN2"/>
    <property type="match status" value="1"/>
</dbReference>
<dbReference type="Pfam" id="PF25378">
    <property type="entry name" value="PUA_NSUN2"/>
    <property type="match status" value="1"/>
</dbReference>
<feature type="region of interest" description="Disordered" evidence="13">
    <location>
        <begin position="70"/>
        <end position="101"/>
    </location>
</feature>
<comment type="subcellular location">
    <subcellularLocation>
        <location evidence="1">Nucleus</location>
    </subcellularLocation>
</comment>
<feature type="domain" description="SAM-dependent MTase RsmB/NOP-type" evidence="16">
    <location>
        <begin position="981"/>
        <end position="1343"/>
    </location>
</feature>
<feature type="domain" description="Helicase C-terminal" evidence="15">
    <location>
        <begin position="774"/>
        <end position="957"/>
    </location>
</feature>
<dbReference type="SUPFAM" id="SSF52540">
    <property type="entry name" value="P-loop containing nucleoside triphosphate hydrolases"/>
    <property type="match status" value="2"/>
</dbReference>
<dbReference type="PROSITE" id="PS51194">
    <property type="entry name" value="HELICASE_CTER"/>
    <property type="match status" value="1"/>
</dbReference>
<comment type="similarity">
    <text evidence="2 12">Belongs to the class I-like SAM-binding methyltransferase superfamily. RsmB/NOP family.</text>
</comment>
<dbReference type="InterPro" id="IPR001650">
    <property type="entry name" value="Helicase_C-like"/>
</dbReference>
<evidence type="ECO:0000256" key="4">
    <source>
        <dbReference type="ARBA" id="ARBA00022555"/>
    </source>
</evidence>
<gene>
    <name evidence="17" type="ORF">HNY73_018590</name>
</gene>
<dbReference type="InterPro" id="IPR000330">
    <property type="entry name" value="SNF2_N"/>
</dbReference>
<feature type="active site" description="Nucleophile" evidence="12">
    <location>
        <position position="1235"/>
    </location>
</feature>
<keyword evidence="11" id="KW-0539">Nucleus</keyword>
<name>A0A8T0EEJ1_ARGBR</name>
<dbReference type="GO" id="GO:0005524">
    <property type="term" value="F:ATP binding"/>
    <property type="evidence" value="ECO:0007669"/>
    <property type="project" value="InterPro"/>
</dbReference>
<keyword evidence="5 12" id="KW-0489">Methyltransferase</keyword>
<dbReference type="InterPro" id="IPR001678">
    <property type="entry name" value="MeTrfase_RsmB-F_NOP2_dom"/>
</dbReference>
<keyword evidence="4" id="KW-0820">tRNA-binding</keyword>
<organism evidence="17 18">
    <name type="scientific">Argiope bruennichi</name>
    <name type="common">Wasp spider</name>
    <name type="synonym">Aranea bruennichi</name>
    <dbReference type="NCBI Taxonomy" id="94029"/>
    <lineage>
        <taxon>Eukaryota</taxon>
        <taxon>Metazoa</taxon>
        <taxon>Ecdysozoa</taxon>
        <taxon>Arthropoda</taxon>
        <taxon>Chelicerata</taxon>
        <taxon>Arachnida</taxon>
        <taxon>Araneae</taxon>
        <taxon>Araneomorphae</taxon>
        <taxon>Entelegynae</taxon>
        <taxon>Araneoidea</taxon>
        <taxon>Araneidae</taxon>
        <taxon>Argiope</taxon>
    </lineage>
</organism>
<evidence type="ECO:0000313" key="18">
    <source>
        <dbReference type="Proteomes" id="UP000807504"/>
    </source>
</evidence>
<feature type="binding site" evidence="12">
    <location>
        <position position="1182"/>
    </location>
    <ligand>
        <name>S-adenosyl-L-methionine</name>
        <dbReference type="ChEBI" id="CHEBI:59789"/>
    </ligand>
</feature>
<dbReference type="Proteomes" id="UP000807504">
    <property type="component" value="Unassembled WGS sequence"/>
</dbReference>
<dbReference type="Pfam" id="PF01189">
    <property type="entry name" value="Methyltr_RsmB-F"/>
    <property type="match status" value="1"/>
</dbReference>
<feature type="binding site" evidence="12">
    <location>
        <position position="1156"/>
    </location>
    <ligand>
        <name>S-adenosyl-L-methionine</name>
        <dbReference type="ChEBI" id="CHEBI:59789"/>
    </ligand>
</feature>
<reference evidence="17" key="1">
    <citation type="journal article" date="2020" name="bioRxiv">
        <title>Chromosome-level reference genome of the European wasp spider Argiope bruennichi: a resource for studies on range expansion and evolutionary adaptation.</title>
        <authorList>
            <person name="Sheffer M.M."/>
            <person name="Hoppe A."/>
            <person name="Krehenwinkel H."/>
            <person name="Uhl G."/>
            <person name="Kuss A.W."/>
            <person name="Jensen L."/>
            <person name="Jensen C."/>
            <person name="Gillespie R.G."/>
            <person name="Hoff K.J."/>
            <person name="Prost S."/>
        </authorList>
    </citation>
    <scope>NUCLEOTIDE SEQUENCE</scope>
</reference>
<dbReference type="Gene3D" id="3.40.50.150">
    <property type="entry name" value="Vaccinia Virus protein VP39"/>
    <property type="match status" value="1"/>
</dbReference>
<keyword evidence="10 12" id="KW-0694">RNA-binding</keyword>
<evidence type="ECO:0000256" key="8">
    <source>
        <dbReference type="ARBA" id="ARBA00022694"/>
    </source>
</evidence>
<comment type="caution">
    <text evidence="17">The sequence shown here is derived from an EMBL/GenBank/DDBJ whole genome shotgun (WGS) entry which is preliminary data.</text>
</comment>
<feature type="compositionally biased region" description="Polar residues" evidence="13">
    <location>
        <begin position="80"/>
        <end position="100"/>
    </location>
</feature>
<dbReference type="InterPro" id="IPR018314">
    <property type="entry name" value="RsmB/NOL1/NOP2-like_CS"/>
</dbReference>
<evidence type="ECO:0000256" key="9">
    <source>
        <dbReference type="ARBA" id="ARBA00022801"/>
    </source>
</evidence>
<evidence type="ECO:0000256" key="12">
    <source>
        <dbReference type="PROSITE-ProRule" id="PRU01023"/>
    </source>
</evidence>
<dbReference type="SMART" id="SM00487">
    <property type="entry name" value="DEXDc"/>
    <property type="match status" value="1"/>
</dbReference>
<proteinExistence type="inferred from homology"/>
<dbReference type="GO" id="GO:0016787">
    <property type="term" value="F:hydrolase activity"/>
    <property type="evidence" value="ECO:0007669"/>
    <property type="project" value="UniProtKB-KW"/>
</dbReference>
<evidence type="ECO:0000256" key="11">
    <source>
        <dbReference type="ARBA" id="ARBA00023242"/>
    </source>
</evidence>
<dbReference type="CDD" id="cd18793">
    <property type="entry name" value="SF2_C_SNF"/>
    <property type="match status" value="1"/>
</dbReference>
<dbReference type="InterPro" id="IPR027417">
    <property type="entry name" value="P-loop_NTPase"/>
</dbReference>
<dbReference type="InterPro" id="IPR023267">
    <property type="entry name" value="RCMT"/>
</dbReference>
<evidence type="ECO:0000259" key="16">
    <source>
        <dbReference type="PROSITE" id="PS51686"/>
    </source>
</evidence>
<keyword evidence="6 12" id="KW-0808">Transferase</keyword>
<dbReference type="EMBL" id="JABXBU010002228">
    <property type="protein sequence ID" value="KAF8771137.1"/>
    <property type="molecule type" value="Genomic_DNA"/>
</dbReference>
<evidence type="ECO:0000256" key="13">
    <source>
        <dbReference type="SAM" id="MobiDB-lite"/>
    </source>
</evidence>
<evidence type="ECO:0000256" key="3">
    <source>
        <dbReference type="ARBA" id="ARBA00012629"/>
    </source>
</evidence>
<dbReference type="GO" id="GO:0016428">
    <property type="term" value="F:tRNA (cytidine-5-)-methyltransferase activity"/>
    <property type="evidence" value="ECO:0007669"/>
    <property type="project" value="InterPro"/>
</dbReference>
<feature type="binding site" evidence="12">
    <location>
        <position position="1129"/>
    </location>
    <ligand>
        <name>S-adenosyl-L-methionine</name>
        <dbReference type="ChEBI" id="CHEBI:59789"/>
    </ligand>
</feature>
<keyword evidence="8" id="KW-0819">tRNA processing</keyword>
<dbReference type="SUPFAM" id="SSF53335">
    <property type="entry name" value="S-adenosyl-L-methionine-dependent methyltransferases"/>
    <property type="match status" value="1"/>
</dbReference>
<dbReference type="InterPro" id="IPR057286">
    <property type="entry name" value="PUA_NSUN2"/>
</dbReference>
<dbReference type="PROSITE" id="PS51686">
    <property type="entry name" value="SAM_MT_RSMB_NOP"/>
    <property type="match status" value="1"/>
</dbReference>
<evidence type="ECO:0000256" key="7">
    <source>
        <dbReference type="ARBA" id="ARBA00022691"/>
    </source>
</evidence>
<dbReference type="Gene3D" id="3.40.50.10810">
    <property type="entry name" value="Tandem AAA-ATPase domain"/>
    <property type="match status" value="1"/>
</dbReference>
<dbReference type="Gene3D" id="3.40.50.300">
    <property type="entry name" value="P-loop containing nucleotide triphosphate hydrolases"/>
    <property type="match status" value="1"/>
</dbReference>
<dbReference type="Pfam" id="PF00176">
    <property type="entry name" value="SNF2-rel_dom"/>
    <property type="match status" value="1"/>
</dbReference>
<dbReference type="PROSITE" id="PS01153">
    <property type="entry name" value="NOL1_NOP2_SUN"/>
    <property type="match status" value="1"/>
</dbReference>
<keyword evidence="9" id="KW-0378">Hydrolase</keyword>
<dbReference type="EC" id="2.1.1.203" evidence="3"/>
<dbReference type="GO" id="GO:0000049">
    <property type="term" value="F:tRNA binding"/>
    <property type="evidence" value="ECO:0007669"/>
    <property type="project" value="UniProtKB-KW"/>
</dbReference>
<dbReference type="GO" id="GO:0005634">
    <property type="term" value="C:nucleus"/>
    <property type="evidence" value="ECO:0007669"/>
    <property type="project" value="UniProtKB-SubCell"/>
</dbReference>
<dbReference type="PANTHER" id="PTHR22808:SF1">
    <property type="entry name" value="RNA CYTOSINE-C(5)-METHYLTRANSFERASE NSUN2-RELATED"/>
    <property type="match status" value="1"/>
</dbReference>
<dbReference type="PRINTS" id="PR02011">
    <property type="entry name" value="RCMTNCL1"/>
</dbReference>
<dbReference type="InterPro" id="IPR023270">
    <property type="entry name" value="RCMT_NCL1"/>
</dbReference>
<dbReference type="PRINTS" id="PR02008">
    <property type="entry name" value="RCMTFAMILY"/>
</dbReference>
<accession>A0A8T0EEJ1</accession>
<dbReference type="Pfam" id="PF00271">
    <property type="entry name" value="Helicase_C"/>
    <property type="match status" value="1"/>
</dbReference>
<evidence type="ECO:0000256" key="5">
    <source>
        <dbReference type="ARBA" id="ARBA00022603"/>
    </source>
</evidence>
<evidence type="ECO:0000259" key="15">
    <source>
        <dbReference type="PROSITE" id="PS51194"/>
    </source>
</evidence>
<evidence type="ECO:0000256" key="10">
    <source>
        <dbReference type="ARBA" id="ARBA00022884"/>
    </source>
</evidence>
<evidence type="ECO:0000313" key="17">
    <source>
        <dbReference type="EMBL" id="KAF8771137.1"/>
    </source>
</evidence>
<evidence type="ECO:0000256" key="6">
    <source>
        <dbReference type="ARBA" id="ARBA00022679"/>
    </source>
</evidence>
<dbReference type="SMART" id="SM00490">
    <property type="entry name" value="HELICc"/>
    <property type="match status" value="1"/>
</dbReference>
<dbReference type="InterPro" id="IPR029063">
    <property type="entry name" value="SAM-dependent_MTases_sf"/>
</dbReference>
<keyword evidence="18" id="KW-1185">Reference proteome</keyword>
<sequence length="1625" mass="184570">MENFGGKDVPRGQSVEKEIYETSSKLDKNKRLLKIVDVTKLPDRGMRLKKEIDELEELLKILNLKVESLENDESSVPLEKNQNSSSCDENNHKSNNNNVAFSRRDHVEDCIDVKKENKSSKYTSSLTTKSSKQSTASDKKKIDAKLVEESCQNEAAEFSKNCVRTSSCQKKNYESSSNCSSEAISKNSKQIITIDNKRSADGKDFVKSSNSKDFVKSSNNKDCVKSSNSKECVKSVAETNSHIKNSHISSSVDFMCATSSEKENQNSCEPNFGAVPKLSKQTAVIQIKTDTKPAFTHRFETELASFDQLSKGAPKLEGTLKDLVDSPSFKNWRSTNQISGIKLTEAKPLFESFPVYKCKSKYTANVAGTLATEETVKKLHNSLCTYPDDATEVPPPKSLETALLKHQIKGLSWLIWRETQQPSGGILADDMGLGKTLTMISLILKQKEENNYLSENSDDSTCGTLIVCLASIVHQWKDEITKHCEDDALSILLYHGPKRDRDIDEMKKYDIVLTTYNILLSERKSLMKERKPTGLFLLKWERVILDEAHTIKNYKSQTAEAVFSLRSCRRWCVTGTPIHNEFKDMYSLVKFLQFSPFDDEKKWKKLINDKTASSDKRRNLLVKSILLRRTKEDNDRAGRPLIKMVKKTINVCSIELSEAEQIVYDKLDSKIKDILSKIFHKPTKSLNTSNTLLVLLLRLQQCCCHISLLGKEADDDETISNDSMQELSLNLSSLDIKDRSDVSRSSSSGESSLDLSFSEYLNTDLCDPHVKSTKLQKLYEMINEIAKKSNNKDKCVIVSQWVSLLDIVASHLQKIGMEYHMIAGSTKAEDRQKMSEDFNYNDDGCKIMLLSLKAGGVGLNLVGGNHMFLLDLHWNPALEKQACDRIHRVGQTKDVSIYKFVCKNTIEQRIFELQCRKSELADDILHGAGKISKGLSMEDFKSLFNGRGLRTAYKDIIKENANFEKYYKIQGIVPPEEWDSFMKSLREHLPATFRITGFRGQAKALLNIIKGKYFQDLMNIKDDSADSYKPFSLPWYPDELAWQMKLSRVTIRSSESLRQLHNFLVSETDTGNISRQETVSMIPPLLLGVESHHKVFDMCAAPGSKTAQLIEFLHNDEEKIPNGLIVANDLDNKRCYMLVHQAKRLNSPCLMITNNDAANFPNIKIKEGEKLVNLKFDRILCDVPCSGDGTLRKTAEIWNKWNAANGNNLHGLQLRILRRGLELLSDGGRIVYSTCSLNPVENEAVIATMLQEAKGSVELLDVRSSLPGLKSKPGLYHWKVTNKELEAFEKFEEVPEKNLTHIRPHMFPPSAEVAKELHLEHCIRILPHHQDTGGFFVAVLQKNSKLPWLKDTDNTEENSNRSPPPKKRKIWGYKEDPFVFLEDTDELWPEMKQFYKLSDFPTSQLLSRNKEGKKRNIYFTSELVKNIIQENKDNVKIINTGVRIFCRSENKDTTCKYRLTQEGISTILPFMSERKMDIKVDDLIVLLTNEYPAHTLFTEETQKKLAETKSGCLVLCYTGNEGAEDEFKIELCGWKGNQTLRCYIPKVGRAHYLRICGYDVSQFEMREKKKFKIKDENEDGTVEEDDTEMPVEDQDTAADMSDKVNELGINGASIKTTNEELTVKS</sequence>
<keyword evidence="7 12" id="KW-0949">S-adenosyl-L-methionine</keyword>
<dbReference type="PROSITE" id="PS51192">
    <property type="entry name" value="HELICASE_ATP_BIND_1"/>
    <property type="match status" value="1"/>
</dbReference>
<feature type="binding site" evidence="12">
    <location>
        <begin position="1099"/>
        <end position="1105"/>
    </location>
    <ligand>
        <name>S-adenosyl-L-methionine</name>
        <dbReference type="ChEBI" id="CHEBI:59789"/>
    </ligand>
</feature>
<protein>
    <recommendedName>
        <fullName evidence="3">tRNA (cytosine(34)-C(5))-methyltransferase</fullName>
        <ecNumber evidence="3">2.1.1.203</ecNumber>
    </recommendedName>
</protein>
<dbReference type="PANTHER" id="PTHR22808">
    <property type="entry name" value="NCL1 YEAST -RELATED NOL1/NOP2/FMU SUN DOMAIN-CONTAINING"/>
    <property type="match status" value="1"/>
</dbReference>
<feature type="domain" description="Helicase ATP-binding" evidence="14">
    <location>
        <begin position="416"/>
        <end position="595"/>
    </location>
</feature>
<dbReference type="InterPro" id="IPR057285">
    <property type="entry name" value="Pre-PUA_NSUN2"/>
</dbReference>
<dbReference type="InterPro" id="IPR014001">
    <property type="entry name" value="Helicase_ATP-bd"/>
</dbReference>
<dbReference type="GO" id="GO:0030488">
    <property type="term" value="P:tRNA methylation"/>
    <property type="evidence" value="ECO:0007669"/>
    <property type="project" value="TreeGrafter"/>
</dbReference>
<dbReference type="InterPro" id="IPR049560">
    <property type="entry name" value="MeTrfase_RsmB-F_NOP2_cat"/>
</dbReference>
<feature type="region of interest" description="Disordered" evidence="13">
    <location>
        <begin position="1349"/>
        <end position="1369"/>
    </location>
</feature>
<dbReference type="GO" id="GO:0005737">
    <property type="term" value="C:cytoplasm"/>
    <property type="evidence" value="ECO:0007669"/>
    <property type="project" value="TreeGrafter"/>
</dbReference>
<dbReference type="InterPro" id="IPR049730">
    <property type="entry name" value="SNF2/RAD54-like_C"/>
</dbReference>
<reference evidence="17" key="2">
    <citation type="submission" date="2020-06" db="EMBL/GenBank/DDBJ databases">
        <authorList>
            <person name="Sheffer M."/>
        </authorList>
    </citation>
    <scope>NUCLEOTIDE SEQUENCE</scope>
</reference>